<evidence type="ECO:0000313" key="3">
    <source>
        <dbReference type="Proteomes" id="UP000823775"/>
    </source>
</evidence>
<keyword evidence="3" id="KW-1185">Reference proteome</keyword>
<feature type="compositionally biased region" description="Polar residues" evidence="1">
    <location>
        <begin position="21"/>
        <end position="53"/>
    </location>
</feature>
<organism evidence="2 3">
    <name type="scientific">Datura stramonium</name>
    <name type="common">Jimsonweed</name>
    <name type="synonym">Common thornapple</name>
    <dbReference type="NCBI Taxonomy" id="4076"/>
    <lineage>
        <taxon>Eukaryota</taxon>
        <taxon>Viridiplantae</taxon>
        <taxon>Streptophyta</taxon>
        <taxon>Embryophyta</taxon>
        <taxon>Tracheophyta</taxon>
        <taxon>Spermatophyta</taxon>
        <taxon>Magnoliopsida</taxon>
        <taxon>eudicotyledons</taxon>
        <taxon>Gunneridae</taxon>
        <taxon>Pentapetalae</taxon>
        <taxon>asterids</taxon>
        <taxon>lamiids</taxon>
        <taxon>Solanales</taxon>
        <taxon>Solanaceae</taxon>
        <taxon>Solanoideae</taxon>
        <taxon>Datureae</taxon>
        <taxon>Datura</taxon>
    </lineage>
</organism>
<gene>
    <name evidence="2" type="ORF">HAX54_035232</name>
</gene>
<dbReference type="Proteomes" id="UP000823775">
    <property type="component" value="Unassembled WGS sequence"/>
</dbReference>
<sequence>MRQRTCQQQAPALQSEEGGDASTTTGASESDNKSVSGSGDETSLGTKDNSAADTSFFERSRMHVVNEIKKQDDTSKRRQLNWLASVLTDREPTWLRDDTIAITKGGTLFEDQLNESVDMLAPIGDGAATPSEPPSVEAGPTTILKAALTTVVARPPVSALAYTHTRENLVSLARHTKRNERQFDLLL</sequence>
<evidence type="ECO:0000256" key="1">
    <source>
        <dbReference type="SAM" id="MobiDB-lite"/>
    </source>
</evidence>
<comment type="caution">
    <text evidence="2">The sequence shown here is derived from an EMBL/GenBank/DDBJ whole genome shotgun (WGS) entry which is preliminary data.</text>
</comment>
<protein>
    <submittedName>
        <fullName evidence="2">Uncharacterized protein</fullName>
    </submittedName>
</protein>
<evidence type="ECO:0000313" key="2">
    <source>
        <dbReference type="EMBL" id="MCD7457506.1"/>
    </source>
</evidence>
<feature type="region of interest" description="Disordered" evidence="1">
    <location>
        <begin position="1"/>
        <end position="54"/>
    </location>
</feature>
<proteinExistence type="predicted"/>
<name>A0ABS8SF51_DATST</name>
<dbReference type="EMBL" id="JACEIK010000459">
    <property type="protein sequence ID" value="MCD7457506.1"/>
    <property type="molecule type" value="Genomic_DNA"/>
</dbReference>
<feature type="compositionally biased region" description="Polar residues" evidence="1">
    <location>
        <begin position="1"/>
        <end position="12"/>
    </location>
</feature>
<reference evidence="2 3" key="1">
    <citation type="journal article" date="2021" name="BMC Genomics">
        <title>Datura genome reveals duplications of psychoactive alkaloid biosynthetic genes and high mutation rate following tissue culture.</title>
        <authorList>
            <person name="Rajewski A."/>
            <person name="Carter-House D."/>
            <person name="Stajich J."/>
            <person name="Litt A."/>
        </authorList>
    </citation>
    <scope>NUCLEOTIDE SEQUENCE [LARGE SCALE GENOMIC DNA]</scope>
    <source>
        <strain evidence="2">AR-01</strain>
    </source>
</reference>
<accession>A0ABS8SF51</accession>